<keyword evidence="8" id="KW-0804">Transcription</keyword>
<dbReference type="InterPro" id="IPR020449">
    <property type="entry name" value="Tscrpt_reg_AraC-type_HTH"/>
</dbReference>
<dbReference type="InterPro" id="IPR051552">
    <property type="entry name" value="HptR"/>
</dbReference>
<sequence>MKLFIADDEIDVREGLRFILDWSELGFFICGEGKNGYDTLDQILKLQPDVVLMDIRMPKLSGLEVVRLASEQGFHGKFIILSGYSDFSYAQEAIRYGVTNYLTKPIDEVELEKAIIQAKETLISETDTHKKLVEYRNKARDSILQDILLNQADYSYLDVHDLMLEASMYQVVLYTNFNQDSFQNTWDFAGILRLANKNHNALDYIELNHQHIILMKGNVAINRFQELLDHYISPPQKGSPLDSLFLTYGKPVYSVEQIHISYEDAALLMKRRFFCNYDQHVLGYLNIPESQPFISTNSTSGQEYARQLAGYIQSGSRHMVHKTLEYLREAFYHIDADITELKHNLADILLEVKSIINHSYNKADIPFPNNAAIISSIEEKYYLDEILQFFTVQFDMCMNAIGTQSRESVMDGILDYIAHNYQENLKLNTIAELFGYNSSYLGKLLTKSIGKSFNSYLDEVRIENSKKLLRDETYKVYEIAQLVGYTNVDYFHKKFRKYVGMSPAEYRKENL</sequence>
<dbReference type="Proteomes" id="UP001600943">
    <property type="component" value="Unassembled WGS sequence"/>
</dbReference>
<evidence type="ECO:0000256" key="2">
    <source>
        <dbReference type="ARBA" id="ARBA00018672"/>
    </source>
</evidence>
<evidence type="ECO:0000256" key="10">
    <source>
        <dbReference type="PROSITE-ProRule" id="PRU00169"/>
    </source>
</evidence>
<evidence type="ECO:0000259" key="12">
    <source>
        <dbReference type="PROSITE" id="PS50110"/>
    </source>
</evidence>
<dbReference type="EMBL" id="BAABYW010000003">
    <property type="protein sequence ID" value="GAA6412015.1"/>
    <property type="molecule type" value="Genomic_DNA"/>
</dbReference>
<evidence type="ECO:0000256" key="1">
    <source>
        <dbReference type="ARBA" id="ARBA00004496"/>
    </source>
</evidence>
<keyword evidence="14" id="KW-1185">Reference proteome</keyword>
<organism evidence="13 14">
    <name type="scientific">Blautia hominis</name>
    <dbReference type="NCBI Taxonomy" id="2025493"/>
    <lineage>
        <taxon>Bacteria</taxon>
        <taxon>Bacillati</taxon>
        <taxon>Bacillota</taxon>
        <taxon>Clostridia</taxon>
        <taxon>Lachnospirales</taxon>
        <taxon>Lachnospiraceae</taxon>
        <taxon>Blautia</taxon>
    </lineage>
</organism>
<dbReference type="Pfam" id="PF12833">
    <property type="entry name" value="HTH_18"/>
    <property type="match status" value="1"/>
</dbReference>
<keyword evidence="7" id="KW-0238">DNA-binding</keyword>
<dbReference type="PROSITE" id="PS50110">
    <property type="entry name" value="RESPONSE_REGULATORY"/>
    <property type="match status" value="1"/>
</dbReference>
<dbReference type="InterPro" id="IPR011006">
    <property type="entry name" value="CheY-like_superfamily"/>
</dbReference>
<evidence type="ECO:0000256" key="9">
    <source>
        <dbReference type="ARBA" id="ARBA00024867"/>
    </source>
</evidence>
<dbReference type="InterPro" id="IPR018062">
    <property type="entry name" value="HTH_AraC-typ_CS"/>
</dbReference>
<evidence type="ECO:0000313" key="14">
    <source>
        <dbReference type="Proteomes" id="UP001600943"/>
    </source>
</evidence>
<dbReference type="SMART" id="SM00342">
    <property type="entry name" value="HTH_ARAC"/>
    <property type="match status" value="1"/>
</dbReference>
<evidence type="ECO:0000256" key="3">
    <source>
        <dbReference type="ARBA" id="ARBA00022490"/>
    </source>
</evidence>
<dbReference type="SUPFAM" id="SSF52172">
    <property type="entry name" value="CheY-like"/>
    <property type="match status" value="1"/>
</dbReference>
<name>A0ABQ0BKN6_9FIRM</name>
<dbReference type="Pfam" id="PF00072">
    <property type="entry name" value="Response_reg"/>
    <property type="match status" value="1"/>
</dbReference>
<feature type="modified residue" description="4-aspartylphosphate" evidence="10">
    <location>
        <position position="54"/>
    </location>
</feature>
<keyword evidence="3" id="KW-0963">Cytoplasm</keyword>
<keyword evidence="6" id="KW-0805">Transcription regulation</keyword>
<evidence type="ECO:0000256" key="4">
    <source>
        <dbReference type="ARBA" id="ARBA00022553"/>
    </source>
</evidence>
<feature type="domain" description="Response regulatory" evidence="12">
    <location>
        <begin position="2"/>
        <end position="119"/>
    </location>
</feature>
<reference evidence="13 14" key="1">
    <citation type="submission" date="2024-04" db="EMBL/GenBank/DDBJ databases">
        <title>Defined microbial consortia suppress multidrug-resistant proinflammatory Enterobacteriaceae via ecological control.</title>
        <authorList>
            <person name="Furuichi M."/>
            <person name="Kawaguchi T."/>
            <person name="Pust M."/>
            <person name="Yasuma K."/>
            <person name="Plichta D."/>
            <person name="Hasegawa N."/>
            <person name="Ohya T."/>
            <person name="Bhattarai S."/>
            <person name="Sasajima S."/>
            <person name="Aoto Y."/>
            <person name="Tuganbaev T."/>
            <person name="Yaginuma M."/>
            <person name="Ueda M."/>
            <person name="Okahashi N."/>
            <person name="Amafuji K."/>
            <person name="Kiridooshi Y."/>
            <person name="Sugita K."/>
            <person name="Strazar M."/>
            <person name="Skelly A."/>
            <person name="Suda W."/>
            <person name="Hattori M."/>
            <person name="Nakamoto N."/>
            <person name="Caballero S."/>
            <person name="Norman J."/>
            <person name="Olle B."/>
            <person name="Tanoue T."/>
            <person name="Arita M."/>
            <person name="Bucci V."/>
            <person name="Atarashi K."/>
            <person name="Xavier R."/>
            <person name="Honda K."/>
        </authorList>
    </citation>
    <scope>NUCLEOTIDE SEQUENCE [LARGE SCALE GENOMIC DNA]</scope>
    <source>
        <strain evidence="14">k04-0078-D8-1</strain>
    </source>
</reference>
<dbReference type="PROSITE" id="PS00041">
    <property type="entry name" value="HTH_ARAC_FAMILY_1"/>
    <property type="match status" value="1"/>
</dbReference>
<feature type="domain" description="HTH araC/xylS-type" evidence="11">
    <location>
        <begin position="411"/>
        <end position="509"/>
    </location>
</feature>
<proteinExistence type="predicted"/>
<comment type="function">
    <text evidence="9">May play the central regulatory role in sporulation. It may be an element of the effector pathway responsible for the activation of sporulation genes in response to nutritional stress. Spo0A may act in concert with spo0H (a sigma factor) to control the expression of some genes that are critical to the sporulation process.</text>
</comment>
<evidence type="ECO:0000256" key="5">
    <source>
        <dbReference type="ARBA" id="ARBA00023012"/>
    </source>
</evidence>
<comment type="subcellular location">
    <subcellularLocation>
        <location evidence="1">Cytoplasm</location>
    </subcellularLocation>
</comment>
<dbReference type="PANTHER" id="PTHR42713:SF3">
    <property type="entry name" value="TRANSCRIPTIONAL REGULATORY PROTEIN HPTR"/>
    <property type="match status" value="1"/>
</dbReference>
<dbReference type="InterPro" id="IPR001789">
    <property type="entry name" value="Sig_transdc_resp-reg_receiver"/>
</dbReference>
<dbReference type="InterPro" id="IPR018060">
    <property type="entry name" value="HTH_AraC"/>
</dbReference>
<dbReference type="SUPFAM" id="SSF46689">
    <property type="entry name" value="Homeodomain-like"/>
    <property type="match status" value="2"/>
</dbReference>
<dbReference type="PRINTS" id="PR00032">
    <property type="entry name" value="HTHARAC"/>
</dbReference>
<dbReference type="PANTHER" id="PTHR42713">
    <property type="entry name" value="HISTIDINE KINASE-RELATED"/>
    <property type="match status" value="1"/>
</dbReference>
<dbReference type="Gene3D" id="1.10.10.60">
    <property type="entry name" value="Homeodomain-like"/>
    <property type="match status" value="2"/>
</dbReference>
<dbReference type="RefSeq" id="WP_256162393.1">
    <property type="nucleotide sequence ID" value="NZ_BAABYW010000003.1"/>
</dbReference>
<comment type="caution">
    <text evidence="13">The sequence shown here is derived from an EMBL/GenBank/DDBJ whole genome shotgun (WGS) entry which is preliminary data.</text>
</comment>
<evidence type="ECO:0000256" key="6">
    <source>
        <dbReference type="ARBA" id="ARBA00023015"/>
    </source>
</evidence>
<evidence type="ECO:0000256" key="8">
    <source>
        <dbReference type="ARBA" id="ARBA00023163"/>
    </source>
</evidence>
<keyword evidence="4 10" id="KW-0597">Phosphoprotein</keyword>
<evidence type="ECO:0000259" key="11">
    <source>
        <dbReference type="PROSITE" id="PS01124"/>
    </source>
</evidence>
<gene>
    <name evidence="13" type="ORF">K040078D81_61320</name>
</gene>
<evidence type="ECO:0000256" key="7">
    <source>
        <dbReference type="ARBA" id="ARBA00023125"/>
    </source>
</evidence>
<evidence type="ECO:0000313" key="13">
    <source>
        <dbReference type="EMBL" id="GAA6412015.1"/>
    </source>
</evidence>
<dbReference type="PROSITE" id="PS01124">
    <property type="entry name" value="HTH_ARAC_FAMILY_2"/>
    <property type="match status" value="1"/>
</dbReference>
<keyword evidence="5" id="KW-0902">Two-component regulatory system</keyword>
<protein>
    <recommendedName>
        <fullName evidence="2">Stage 0 sporulation protein A homolog</fullName>
    </recommendedName>
</protein>
<dbReference type="CDD" id="cd17536">
    <property type="entry name" value="REC_YesN-like"/>
    <property type="match status" value="1"/>
</dbReference>
<dbReference type="Gene3D" id="3.40.50.2300">
    <property type="match status" value="1"/>
</dbReference>
<dbReference type="SMART" id="SM00448">
    <property type="entry name" value="REC"/>
    <property type="match status" value="1"/>
</dbReference>
<dbReference type="InterPro" id="IPR009057">
    <property type="entry name" value="Homeodomain-like_sf"/>
</dbReference>
<accession>A0ABQ0BKN6</accession>